<dbReference type="SUPFAM" id="SSF54534">
    <property type="entry name" value="FKBP-like"/>
    <property type="match status" value="1"/>
</dbReference>
<dbReference type="Proteomes" id="UP000595053">
    <property type="component" value="Chromosome"/>
</dbReference>
<comment type="catalytic activity">
    <reaction evidence="1 4 5">
        <text>[protein]-peptidylproline (omega=180) = [protein]-peptidylproline (omega=0)</text>
        <dbReference type="Rhea" id="RHEA:16237"/>
        <dbReference type="Rhea" id="RHEA-COMP:10747"/>
        <dbReference type="Rhea" id="RHEA-COMP:10748"/>
        <dbReference type="ChEBI" id="CHEBI:83833"/>
        <dbReference type="ChEBI" id="CHEBI:83834"/>
        <dbReference type="EC" id="5.2.1.8"/>
    </reaction>
</comment>
<dbReference type="RefSeq" id="WP_197550564.1">
    <property type="nucleotide sequence ID" value="NZ_CP063213.1"/>
</dbReference>
<proteinExistence type="inferred from homology"/>
<dbReference type="EMBL" id="CP063213">
    <property type="protein sequence ID" value="QOR44713.1"/>
    <property type="molecule type" value="Genomic_DNA"/>
</dbReference>
<feature type="domain" description="PPIase FKBP-type" evidence="6">
    <location>
        <begin position="211"/>
        <end position="291"/>
    </location>
</feature>
<dbReference type="GO" id="GO:0003755">
    <property type="term" value="F:peptidyl-prolyl cis-trans isomerase activity"/>
    <property type="evidence" value="ECO:0007669"/>
    <property type="project" value="UniProtKB-UniRule"/>
</dbReference>
<evidence type="ECO:0000256" key="2">
    <source>
        <dbReference type="ARBA" id="ARBA00023110"/>
    </source>
</evidence>
<sequence length="291" mass="29908">MSKLRRIGLVVFIIVLGLVMGFAASAAQYRMGAVSAPMTVHVGGSFGAPVGVTVEGRADFEADDGLVPEFSRVDEDGQGRVVDAGTQVLARATSFYLREDGLTAETGSQFLTGVAGEDSLGDYAAHVVGKHEGSRIVLVQPETRRAGTVTVIDLLYTVLPGQHGATEPSNGLPGVAIGADGFPTITAGGGAVGGYQENQLITGGGQQVKAGDTVVVNYLLVSGEGKVLENTWTSKAPVVMTVDDVFDGLQSGLKDTRVGSRLVLAVPAAQAQGEADVAIVMDVLAKLPKEG</sequence>
<evidence type="ECO:0000256" key="4">
    <source>
        <dbReference type="PROSITE-ProRule" id="PRU00277"/>
    </source>
</evidence>
<reference evidence="7 8" key="1">
    <citation type="submission" date="2020-10" db="EMBL/GenBank/DDBJ databases">
        <title>Trueperella pecoris sp. nov. isolated from bovine and porcine specimens.</title>
        <authorList>
            <person name="Schoenecker L."/>
            <person name="Schnydrig P."/>
            <person name="Brodard I."/>
            <person name="Thomann A."/>
            <person name="Hemphill A."/>
            <person name="Rodriguez-Campos S."/>
            <person name="Perreten V."/>
            <person name="Jores J."/>
            <person name="Kittl S."/>
        </authorList>
    </citation>
    <scope>NUCLEOTIDE SEQUENCE [LARGE SCALE GENOMIC DNA]</scope>
    <source>
        <strain evidence="7 8">15A0121</strain>
    </source>
</reference>
<dbReference type="AlphaFoldDB" id="A0A7M1QS91"/>
<evidence type="ECO:0000256" key="5">
    <source>
        <dbReference type="RuleBase" id="RU003915"/>
    </source>
</evidence>
<organism evidence="7 8">
    <name type="scientific">Trueperella pecoris</name>
    <dbReference type="NCBI Taxonomy" id="2733571"/>
    <lineage>
        <taxon>Bacteria</taxon>
        <taxon>Bacillati</taxon>
        <taxon>Actinomycetota</taxon>
        <taxon>Actinomycetes</taxon>
        <taxon>Actinomycetales</taxon>
        <taxon>Actinomycetaceae</taxon>
        <taxon>Trueperella</taxon>
    </lineage>
</organism>
<dbReference type="EC" id="5.2.1.8" evidence="5"/>
<dbReference type="InterPro" id="IPR001179">
    <property type="entry name" value="PPIase_FKBP_dom"/>
</dbReference>
<dbReference type="Pfam" id="PF00254">
    <property type="entry name" value="FKBP_C"/>
    <property type="match status" value="1"/>
</dbReference>
<dbReference type="Gene3D" id="3.10.50.40">
    <property type="match status" value="1"/>
</dbReference>
<name>A0A7M1QS91_9ACTO</name>
<keyword evidence="2 4" id="KW-0697">Rotamase</keyword>
<comment type="similarity">
    <text evidence="5">Belongs to the FKBP-type PPIase family.</text>
</comment>
<protein>
    <recommendedName>
        <fullName evidence="5">Peptidyl-prolyl cis-trans isomerase</fullName>
        <ecNumber evidence="5">5.2.1.8</ecNumber>
    </recommendedName>
</protein>
<keyword evidence="3 4" id="KW-0413">Isomerase</keyword>
<evidence type="ECO:0000256" key="1">
    <source>
        <dbReference type="ARBA" id="ARBA00000971"/>
    </source>
</evidence>
<dbReference type="PROSITE" id="PS50059">
    <property type="entry name" value="FKBP_PPIASE"/>
    <property type="match status" value="1"/>
</dbReference>
<keyword evidence="8" id="KW-1185">Reference proteome</keyword>
<evidence type="ECO:0000313" key="8">
    <source>
        <dbReference type="Proteomes" id="UP000595053"/>
    </source>
</evidence>
<evidence type="ECO:0000313" key="7">
    <source>
        <dbReference type="EMBL" id="QOR44713.1"/>
    </source>
</evidence>
<gene>
    <name evidence="7" type="ORF">INS88_05205</name>
</gene>
<evidence type="ECO:0000256" key="3">
    <source>
        <dbReference type="ARBA" id="ARBA00023235"/>
    </source>
</evidence>
<accession>A0A7M1QS91</accession>
<dbReference type="InterPro" id="IPR046357">
    <property type="entry name" value="PPIase_dom_sf"/>
</dbReference>
<evidence type="ECO:0000259" key="6">
    <source>
        <dbReference type="PROSITE" id="PS50059"/>
    </source>
</evidence>